<dbReference type="Gene3D" id="3.80.10.10">
    <property type="entry name" value="Ribonuclease Inhibitor"/>
    <property type="match status" value="1"/>
</dbReference>
<evidence type="ECO:0000256" key="4">
    <source>
        <dbReference type="PROSITE-ProRule" id="PRU00433"/>
    </source>
</evidence>
<dbReference type="InterPro" id="IPR011429">
    <property type="entry name" value="Cyt_c_Planctomycete-type"/>
</dbReference>
<dbReference type="InterPro" id="IPR026876">
    <property type="entry name" value="Fn3_assoc_repeat"/>
</dbReference>
<dbReference type="InterPro" id="IPR009056">
    <property type="entry name" value="Cyt_c-like_dom"/>
</dbReference>
<comment type="caution">
    <text evidence="7">The sequence shown here is derived from an EMBL/GenBank/DDBJ whole genome shotgun (WGS) entry which is preliminary data.</text>
</comment>
<evidence type="ECO:0000313" key="8">
    <source>
        <dbReference type="Proteomes" id="UP001264980"/>
    </source>
</evidence>
<feature type="transmembrane region" description="Helical" evidence="5">
    <location>
        <begin position="79"/>
        <end position="101"/>
    </location>
</feature>
<accession>A0ABU1QTJ8</accession>
<evidence type="ECO:0000256" key="1">
    <source>
        <dbReference type="ARBA" id="ARBA00022617"/>
    </source>
</evidence>
<dbReference type="PANTHER" id="PTHR35889:SF3">
    <property type="entry name" value="F-BOX DOMAIN-CONTAINING PROTEIN"/>
    <property type="match status" value="1"/>
</dbReference>
<dbReference type="InterPro" id="IPR036909">
    <property type="entry name" value="Cyt_c-like_dom_sf"/>
</dbReference>
<dbReference type="Proteomes" id="UP001264980">
    <property type="component" value="Unassembled WGS sequence"/>
</dbReference>
<evidence type="ECO:0000259" key="6">
    <source>
        <dbReference type="PROSITE" id="PS51007"/>
    </source>
</evidence>
<keyword evidence="5" id="KW-1133">Transmembrane helix</keyword>
<dbReference type="EMBL" id="JAVDTI010000001">
    <property type="protein sequence ID" value="MDR6804499.1"/>
    <property type="molecule type" value="Genomic_DNA"/>
</dbReference>
<dbReference type="SUPFAM" id="SSF46626">
    <property type="entry name" value="Cytochrome c"/>
    <property type="match status" value="1"/>
</dbReference>
<keyword evidence="5" id="KW-0812">Transmembrane</keyword>
<dbReference type="PROSITE" id="PS51007">
    <property type="entry name" value="CYTC"/>
    <property type="match status" value="1"/>
</dbReference>
<evidence type="ECO:0000256" key="2">
    <source>
        <dbReference type="ARBA" id="ARBA00022723"/>
    </source>
</evidence>
<dbReference type="SUPFAM" id="SSF52047">
    <property type="entry name" value="RNI-like"/>
    <property type="match status" value="1"/>
</dbReference>
<keyword evidence="3 4" id="KW-0408">Iron</keyword>
<dbReference type="Pfam" id="PF13287">
    <property type="entry name" value="Fn3_assoc"/>
    <property type="match status" value="1"/>
</dbReference>
<organism evidence="7 8">
    <name type="scientific">Dyadobacter fermentans</name>
    <dbReference type="NCBI Taxonomy" id="94254"/>
    <lineage>
        <taxon>Bacteria</taxon>
        <taxon>Pseudomonadati</taxon>
        <taxon>Bacteroidota</taxon>
        <taxon>Cytophagia</taxon>
        <taxon>Cytophagales</taxon>
        <taxon>Spirosomataceae</taxon>
        <taxon>Dyadobacter</taxon>
    </lineage>
</organism>
<evidence type="ECO:0000313" key="7">
    <source>
        <dbReference type="EMBL" id="MDR6804499.1"/>
    </source>
</evidence>
<name>A0ABU1QTJ8_9BACT</name>
<keyword evidence="2 4" id="KW-0479">Metal-binding</keyword>
<protein>
    <submittedName>
        <fullName evidence="7">Membrane protein/Leucine-rich repeat (LRR) protein</fullName>
    </submittedName>
</protein>
<proteinExistence type="predicted"/>
<evidence type="ECO:0000256" key="5">
    <source>
        <dbReference type="SAM" id="Phobius"/>
    </source>
</evidence>
<keyword evidence="1 4" id="KW-0349">Heme</keyword>
<gene>
    <name evidence="7" type="ORF">J2W84_001536</name>
</gene>
<feature type="transmembrane region" description="Helical" evidence="5">
    <location>
        <begin position="113"/>
        <end position="132"/>
    </location>
</feature>
<feature type="transmembrane region" description="Helical" evidence="5">
    <location>
        <begin position="49"/>
        <end position="67"/>
    </location>
</feature>
<keyword evidence="5" id="KW-0472">Membrane</keyword>
<keyword evidence="8" id="KW-1185">Reference proteome</keyword>
<dbReference type="RefSeq" id="WP_309981784.1">
    <property type="nucleotide sequence ID" value="NZ_JAVDTI010000001.1"/>
</dbReference>
<sequence>MSRILSDWKGYVYNIAFFLNGLLVFLLFFESRFAVPQWMQALGRMHPLVLHFPLVVLILYSLWVMIVRKPDSHAWNEGLADSLLVIGTFTAAVAAFSGFVLSHEEGYESDTLLWHKWLGIAISLAAVVWYGARKSLLPWTVGAKVVAGAFLVLLFVGGHLGGNLTHGEDFLISPLGPSAEPVQHVAFEEAKVYEHLVKPVIEQKCLSCHNEEKSKGGLQMQTEALLKKGGKGGMLWDTTKADLGLLISRLHLPLDDKKHMPPRGKVQLTDEEVVLLAAWVKSGSRFDQLVSSLSPQSPVYSYAQNVLGGDRTEEQYAFSAASADEVKKLNTNYRLIKPLSAGSPALFVNFYNRANFKSQDIEGLLPLKDQIVSMDLSKMPVKDEDLKTLAKFPELRRLILNFTDITGSNLTELKKLANLRELSLSGTGITMAHVKSLEGFPALRRVYLWSTGIGPQDLETLKKGQKIAFETGFRSDTLVVALNPPVIINEKQLIGKGETVAMKHQIAGTVIRYTLDGSEPDSVSSPVYEKPIAINGNLKLKARAFRKGWYGSTQVSKLFFKEGFHVDSAQLITPVDQRYHAKGAASISDGKVGDTERVSGTWLGYVENDFQSYLFFKKPVKASVVTVSTLRSFGSFIFEPTRIEVWGGADPKTLKLLKVITPGVPAKDIPGTENIVYEAGFEPQQLSCIKLVAKPLAKIPAWHSGKGNKGWLFVDEVIVN</sequence>
<feature type="transmembrane region" description="Helical" evidence="5">
    <location>
        <begin position="139"/>
        <end position="160"/>
    </location>
</feature>
<evidence type="ECO:0000256" key="3">
    <source>
        <dbReference type="ARBA" id="ARBA00023004"/>
    </source>
</evidence>
<feature type="transmembrane region" description="Helical" evidence="5">
    <location>
        <begin position="12"/>
        <end position="29"/>
    </location>
</feature>
<reference evidence="7 8" key="1">
    <citation type="submission" date="2023-07" db="EMBL/GenBank/DDBJ databases">
        <title>Sorghum-associated microbial communities from plants grown in Nebraska, USA.</title>
        <authorList>
            <person name="Schachtman D."/>
        </authorList>
    </citation>
    <scope>NUCLEOTIDE SEQUENCE [LARGE SCALE GENOMIC DNA]</scope>
    <source>
        <strain evidence="7 8">BE57</strain>
    </source>
</reference>
<feature type="domain" description="Cytochrome c" evidence="6">
    <location>
        <begin position="162"/>
        <end position="284"/>
    </location>
</feature>
<dbReference type="InterPro" id="IPR032675">
    <property type="entry name" value="LRR_dom_sf"/>
</dbReference>
<dbReference type="PANTHER" id="PTHR35889">
    <property type="entry name" value="CYCLOINULO-OLIGOSACCHARIDE FRUCTANOTRANSFERASE-RELATED"/>
    <property type="match status" value="1"/>
</dbReference>
<dbReference type="Pfam" id="PF09990">
    <property type="entry name" value="DUF2231"/>
    <property type="match status" value="1"/>
</dbReference>
<dbReference type="InterPro" id="IPR019251">
    <property type="entry name" value="DUF2231_TM"/>
</dbReference>
<dbReference type="Pfam" id="PF07635">
    <property type="entry name" value="PSCyt1"/>
    <property type="match status" value="1"/>
</dbReference>